<protein>
    <recommendedName>
        <fullName evidence="3">Por secretion system C-terminal sorting domain-containing protein</fullName>
    </recommendedName>
</protein>
<evidence type="ECO:0008006" key="3">
    <source>
        <dbReference type="Google" id="ProtNLM"/>
    </source>
</evidence>
<sequence>MGFVSRAYAQYPCDTLIHRTSTIPRIAQVGASEVVMGVVDFQVHVTEEEVYAEWRFLPCFEVSRFVLERSRNGFTFEPVGEVQHLPSRVANKYRLTDRHRWGGVTYYRLKLVSAVEQVEYTSPVAIRVTRKRLVLSPNPWQGQGRLSINASLPGQECRIVFLDFSGHLVYESLLQEPYFALPEEQFEPGIYYYRIYTPLEVLGQGKWKVD</sequence>
<keyword evidence="2" id="KW-1185">Reference proteome</keyword>
<reference evidence="1 2" key="1">
    <citation type="submission" date="2016-10" db="EMBL/GenBank/DDBJ databases">
        <authorList>
            <person name="de Groot N.N."/>
        </authorList>
    </citation>
    <scope>NUCLEOTIDE SEQUENCE [LARGE SCALE GENOMIC DNA]</scope>
    <source>
        <strain evidence="1 2">DSM 25186</strain>
    </source>
</reference>
<accession>A0A1G9U0Q8</accession>
<evidence type="ECO:0000313" key="2">
    <source>
        <dbReference type="Proteomes" id="UP000198510"/>
    </source>
</evidence>
<evidence type="ECO:0000313" key="1">
    <source>
        <dbReference type="EMBL" id="SDM53468.1"/>
    </source>
</evidence>
<proteinExistence type="predicted"/>
<dbReference type="Proteomes" id="UP000198510">
    <property type="component" value="Unassembled WGS sequence"/>
</dbReference>
<organism evidence="1 2">
    <name type="scientific">Catalinimonas alkaloidigena</name>
    <dbReference type="NCBI Taxonomy" id="1075417"/>
    <lineage>
        <taxon>Bacteria</taxon>
        <taxon>Pseudomonadati</taxon>
        <taxon>Bacteroidota</taxon>
        <taxon>Cytophagia</taxon>
        <taxon>Cytophagales</taxon>
        <taxon>Catalimonadaceae</taxon>
        <taxon>Catalinimonas</taxon>
    </lineage>
</organism>
<name>A0A1G9U0Q8_9BACT</name>
<dbReference type="EMBL" id="FNFO01000015">
    <property type="protein sequence ID" value="SDM53468.1"/>
    <property type="molecule type" value="Genomic_DNA"/>
</dbReference>
<gene>
    <name evidence="1" type="ORF">SAMN05421823_11550</name>
</gene>
<dbReference type="STRING" id="1075417.SAMN05421823_11550"/>
<dbReference type="AlphaFoldDB" id="A0A1G9U0Q8"/>